<dbReference type="Proteomes" id="UP000539111">
    <property type="component" value="Unassembled WGS sequence"/>
</dbReference>
<name>A0A7Z0II06_9MICO</name>
<accession>A0A7Z0II06</accession>
<evidence type="ECO:0000313" key="4">
    <source>
        <dbReference type="Proteomes" id="UP000539111"/>
    </source>
</evidence>
<comment type="caution">
    <text evidence="3">The sequence shown here is derived from an EMBL/GenBank/DDBJ whole genome shotgun (WGS) entry which is preliminary data.</text>
</comment>
<gene>
    <name evidence="3" type="ORF">BJY26_002263</name>
</gene>
<keyword evidence="1" id="KW-0812">Transmembrane</keyword>
<organism evidence="3 4">
    <name type="scientific">Spelaeicoccus albus</name>
    <dbReference type="NCBI Taxonomy" id="1280376"/>
    <lineage>
        <taxon>Bacteria</taxon>
        <taxon>Bacillati</taxon>
        <taxon>Actinomycetota</taxon>
        <taxon>Actinomycetes</taxon>
        <taxon>Micrococcales</taxon>
        <taxon>Brevibacteriaceae</taxon>
        <taxon>Spelaeicoccus</taxon>
    </lineage>
</organism>
<reference evidence="3 4" key="1">
    <citation type="submission" date="2020-07" db="EMBL/GenBank/DDBJ databases">
        <title>Sequencing the genomes of 1000 actinobacteria strains.</title>
        <authorList>
            <person name="Klenk H.-P."/>
        </authorList>
    </citation>
    <scope>NUCLEOTIDE SEQUENCE [LARGE SCALE GENOMIC DNA]</scope>
    <source>
        <strain evidence="3 4">DSM 26341</strain>
    </source>
</reference>
<keyword evidence="1" id="KW-0472">Membrane</keyword>
<evidence type="ECO:0000259" key="2">
    <source>
        <dbReference type="Pfam" id="PF13559"/>
    </source>
</evidence>
<sequence>MTTVAALDPSREQARAWLLHELSKRAYQSGDPSFVERVGATIHDLFDRTLHGANIPFGPAGAVILGAIVLVIAGIAIWWAGRPRRPGRVRRAGAVFEAGTALSAAEHRARADSAAGDGDWALAVRERFRALARELEERTVLDPQAGRTAHEVGVQAAAVLPDVADRLADAARIFDAVYYGDRPATRDDDETLRAADAACRASRPKFSEPAGGGA</sequence>
<keyword evidence="1" id="KW-1133">Transmembrane helix</keyword>
<dbReference type="Pfam" id="PF13559">
    <property type="entry name" value="DUF4129"/>
    <property type="match status" value="1"/>
</dbReference>
<dbReference type="AlphaFoldDB" id="A0A7Z0II06"/>
<protein>
    <recommendedName>
        <fullName evidence="2">Protein-glutamine gamma-glutamyltransferase-like C-terminal domain-containing protein</fullName>
    </recommendedName>
</protein>
<feature type="transmembrane region" description="Helical" evidence="1">
    <location>
        <begin position="60"/>
        <end position="81"/>
    </location>
</feature>
<dbReference type="InterPro" id="IPR025403">
    <property type="entry name" value="TgpA-like_C"/>
</dbReference>
<proteinExistence type="predicted"/>
<keyword evidence="4" id="KW-1185">Reference proteome</keyword>
<evidence type="ECO:0000256" key="1">
    <source>
        <dbReference type="SAM" id="Phobius"/>
    </source>
</evidence>
<feature type="domain" description="Protein-glutamine gamma-glutamyltransferase-like C-terminal" evidence="2">
    <location>
        <begin position="127"/>
        <end position="196"/>
    </location>
</feature>
<evidence type="ECO:0000313" key="3">
    <source>
        <dbReference type="EMBL" id="NYI67957.1"/>
    </source>
</evidence>
<dbReference type="RefSeq" id="WP_179428316.1">
    <property type="nucleotide sequence ID" value="NZ_JACBZP010000001.1"/>
</dbReference>
<dbReference type="EMBL" id="JACBZP010000001">
    <property type="protein sequence ID" value="NYI67957.1"/>
    <property type="molecule type" value="Genomic_DNA"/>
</dbReference>